<evidence type="ECO:0000313" key="2">
    <source>
        <dbReference type="Proteomes" id="UP000024635"/>
    </source>
</evidence>
<dbReference type="AlphaFoldDB" id="A0A016VRC8"/>
<comment type="caution">
    <text evidence="1">The sequence shown here is derived from an EMBL/GenBank/DDBJ whole genome shotgun (WGS) entry which is preliminary data.</text>
</comment>
<accession>A0A016VRC8</accession>
<proteinExistence type="predicted"/>
<keyword evidence="2" id="KW-1185">Reference proteome</keyword>
<evidence type="ECO:0000313" key="1">
    <source>
        <dbReference type="EMBL" id="EYC29343.1"/>
    </source>
</evidence>
<sequence length="126" mass="14158">MVAPFAEDKSTKPHNGSFCRPKSGFRLVDVSFTGIWWPLRRIGFRTSRCHPFRCLSANPPEHALLLSSGVAQLVNVFEETCLPKPKEPTLYGCMTEQHRIKCHDGIDVPLACTGAQQELIKENHLN</sequence>
<protein>
    <submittedName>
        <fullName evidence="1">Uncharacterized protein</fullName>
    </submittedName>
</protein>
<reference evidence="2" key="1">
    <citation type="journal article" date="2015" name="Nat. Genet.">
        <title>The genome and transcriptome of the zoonotic hookworm Ancylostoma ceylanicum identify infection-specific gene families.</title>
        <authorList>
            <person name="Schwarz E.M."/>
            <person name="Hu Y."/>
            <person name="Antoshechkin I."/>
            <person name="Miller M.M."/>
            <person name="Sternberg P.W."/>
            <person name="Aroian R.V."/>
        </authorList>
    </citation>
    <scope>NUCLEOTIDE SEQUENCE</scope>
    <source>
        <strain evidence="2">HY135</strain>
    </source>
</reference>
<gene>
    <name evidence="1" type="primary">Acey_s0006.g2923</name>
    <name evidence="1" type="ORF">Y032_0006g2923</name>
</gene>
<dbReference type="Proteomes" id="UP000024635">
    <property type="component" value="Unassembled WGS sequence"/>
</dbReference>
<organism evidence="1 2">
    <name type="scientific">Ancylostoma ceylanicum</name>
    <dbReference type="NCBI Taxonomy" id="53326"/>
    <lineage>
        <taxon>Eukaryota</taxon>
        <taxon>Metazoa</taxon>
        <taxon>Ecdysozoa</taxon>
        <taxon>Nematoda</taxon>
        <taxon>Chromadorea</taxon>
        <taxon>Rhabditida</taxon>
        <taxon>Rhabditina</taxon>
        <taxon>Rhabditomorpha</taxon>
        <taxon>Strongyloidea</taxon>
        <taxon>Ancylostomatidae</taxon>
        <taxon>Ancylostomatinae</taxon>
        <taxon>Ancylostoma</taxon>
    </lineage>
</organism>
<name>A0A016VRC8_9BILA</name>
<dbReference type="EMBL" id="JARK01001342">
    <property type="protein sequence ID" value="EYC29343.1"/>
    <property type="molecule type" value="Genomic_DNA"/>
</dbReference>